<organism evidence="1 2">
    <name type="scientific">Candidatus Cardinium hertigii</name>
    <dbReference type="NCBI Taxonomy" id="247481"/>
    <lineage>
        <taxon>Bacteria</taxon>
        <taxon>Pseudomonadati</taxon>
        <taxon>Bacteroidota</taxon>
        <taxon>Cytophagia</taxon>
        <taxon>Cytophagales</taxon>
        <taxon>Amoebophilaceae</taxon>
        <taxon>Candidatus Cardinium</taxon>
    </lineage>
</organism>
<dbReference type="RefSeq" id="WP_109996963.1">
    <property type="nucleotide sequence ID" value="NZ_CP029619.1"/>
</dbReference>
<dbReference type="KEGG" id="cher:DK880_00177"/>
<accession>A0A2Z3L7S6</accession>
<keyword evidence="2" id="KW-1185">Reference proteome</keyword>
<protein>
    <submittedName>
        <fullName evidence="1">Uncharacterized protein</fullName>
    </submittedName>
</protein>
<dbReference type="OrthoDB" id="8612398at2"/>
<sequence length="92" mass="11042">MFTAWMQTKEVTKRKNFLKNGKKWEEISDSHYETIKALRIGRDSIADNWIREKYQESDKTISEEAFIKEQEGRCVAALAEKSEHFRRRAFRI</sequence>
<evidence type="ECO:0000313" key="1">
    <source>
        <dbReference type="EMBL" id="AWN81511.1"/>
    </source>
</evidence>
<gene>
    <name evidence="1" type="ORF">DK880_00177</name>
</gene>
<reference evidence="1 2" key="1">
    <citation type="submission" date="2018-05" db="EMBL/GenBank/DDBJ databases">
        <title>Candidatus Cardinium hertigii Genome Assembly.</title>
        <authorList>
            <person name="Showmaker K.C."/>
            <person name="Walden K.O."/>
            <person name="Fields C.J."/>
            <person name="Lambert K.N."/>
            <person name="Hudson M.E."/>
        </authorList>
    </citation>
    <scope>NUCLEOTIDE SEQUENCE [LARGE SCALE GENOMIC DNA]</scope>
    <source>
        <strain evidence="2">cHgTN10</strain>
    </source>
</reference>
<dbReference type="AlphaFoldDB" id="A0A2Z3L7S6"/>
<name>A0A2Z3L7S6_9BACT</name>
<dbReference type="Proteomes" id="UP000245872">
    <property type="component" value="Chromosome"/>
</dbReference>
<dbReference type="EMBL" id="CP029619">
    <property type="protein sequence ID" value="AWN81511.1"/>
    <property type="molecule type" value="Genomic_DNA"/>
</dbReference>
<evidence type="ECO:0000313" key="2">
    <source>
        <dbReference type="Proteomes" id="UP000245872"/>
    </source>
</evidence>
<proteinExistence type="predicted"/>